<evidence type="ECO:0000313" key="3">
    <source>
        <dbReference type="Proteomes" id="UP000230423"/>
    </source>
</evidence>
<proteinExistence type="predicted"/>
<feature type="non-terminal residue" evidence="2">
    <location>
        <position position="86"/>
    </location>
</feature>
<feature type="transmembrane region" description="Helical" evidence="1">
    <location>
        <begin position="63"/>
        <end position="83"/>
    </location>
</feature>
<keyword evidence="1" id="KW-0812">Transmembrane</keyword>
<accession>A0A2G9TH58</accession>
<keyword evidence="1" id="KW-1133">Transmembrane helix</keyword>
<dbReference type="AlphaFoldDB" id="A0A2G9TH58"/>
<evidence type="ECO:0000313" key="2">
    <source>
        <dbReference type="EMBL" id="PIO56680.1"/>
    </source>
</evidence>
<reference evidence="2 3" key="1">
    <citation type="submission" date="2015-09" db="EMBL/GenBank/DDBJ databases">
        <title>Draft genome of the parasitic nematode Teladorsagia circumcincta isolate WARC Sus (inbred).</title>
        <authorList>
            <person name="Mitreva M."/>
        </authorList>
    </citation>
    <scope>NUCLEOTIDE SEQUENCE [LARGE SCALE GENOMIC DNA]</scope>
    <source>
        <strain evidence="2 3">S</strain>
    </source>
</reference>
<feature type="non-terminal residue" evidence="2">
    <location>
        <position position="1"/>
    </location>
</feature>
<keyword evidence="1" id="KW-0472">Membrane</keyword>
<sequence length="86" mass="9803">YHERPMVDLGAILPIRFSNTPSFPHIVYKPDNSDLKQISSSRIETLENSLVGMLLEIYIHHPIAFFSTLFTLLALTVTVVWMCGKQ</sequence>
<dbReference type="EMBL" id="KZ373677">
    <property type="protein sequence ID" value="PIO56680.1"/>
    <property type="molecule type" value="Genomic_DNA"/>
</dbReference>
<name>A0A2G9TH58_TELCI</name>
<keyword evidence="3" id="KW-1185">Reference proteome</keyword>
<dbReference type="Proteomes" id="UP000230423">
    <property type="component" value="Unassembled WGS sequence"/>
</dbReference>
<protein>
    <submittedName>
        <fullName evidence="2">Uncharacterized protein</fullName>
    </submittedName>
</protein>
<dbReference type="OrthoDB" id="63989at2759"/>
<gene>
    <name evidence="2" type="ORF">TELCIR_21920</name>
</gene>
<organism evidence="2 3">
    <name type="scientific">Teladorsagia circumcincta</name>
    <name type="common">Brown stomach worm</name>
    <name type="synonym">Ostertagia circumcincta</name>
    <dbReference type="NCBI Taxonomy" id="45464"/>
    <lineage>
        <taxon>Eukaryota</taxon>
        <taxon>Metazoa</taxon>
        <taxon>Ecdysozoa</taxon>
        <taxon>Nematoda</taxon>
        <taxon>Chromadorea</taxon>
        <taxon>Rhabditida</taxon>
        <taxon>Rhabditina</taxon>
        <taxon>Rhabditomorpha</taxon>
        <taxon>Strongyloidea</taxon>
        <taxon>Trichostrongylidae</taxon>
        <taxon>Teladorsagia</taxon>
    </lineage>
</organism>
<evidence type="ECO:0000256" key="1">
    <source>
        <dbReference type="SAM" id="Phobius"/>
    </source>
</evidence>